<accession>A0A8H7NHJ7</accession>
<dbReference type="SUPFAM" id="SSF48403">
    <property type="entry name" value="Ankyrin repeat"/>
    <property type="match status" value="1"/>
</dbReference>
<evidence type="ECO:0000256" key="1">
    <source>
        <dbReference type="ARBA" id="ARBA00022737"/>
    </source>
</evidence>
<comment type="caution">
    <text evidence="4">The sequence shown here is derived from an EMBL/GenBank/DDBJ whole genome shotgun (WGS) entry which is preliminary data.</text>
</comment>
<evidence type="ECO:0000313" key="4">
    <source>
        <dbReference type="EMBL" id="KAF9756038.1"/>
    </source>
</evidence>
<feature type="repeat" description="ANK" evidence="3">
    <location>
        <begin position="256"/>
        <end position="288"/>
    </location>
</feature>
<keyword evidence="1" id="KW-0677">Repeat</keyword>
<dbReference type="PROSITE" id="PS50297">
    <property type="entry name" value="ANK_REP_REGION"/>
    <property type="match status" value="3"/>
</dbReference>
<dbReference type="PANTHER" id="PTHR23206:SF7">
    <property type="entry name" value="PROTEIN KINASE DOMAIN-CONTAINING PROTEIN"/>
    <property type="match status" value="1"/>
</dbReference>
<dbReference type="PROSITE" id="PS50088">
    <property type="entry name" value="ANK_REPEAT"/>
    <property type="match status" value="3"/>
</dbReference>
<protein>
    <recommendedName>
        <fullName evidence="6">Clr5 domain-containing protein</fullName>
    </recommendedName>
</protein>
<dbReference type="SMART" id="SM00248">
    <property type="entry name" value="ANK"/>
    <property type="match status" value="5"/>
</dbReference>
<proteinExistence type="predicted"/>
<evidence type="ECO:0000256" key="3">
    <source>
        <dbReference type="PROSITE-ProRule" id="PRU00023"/>
    </source>
</evidence>
<dbReference type="GO" id="GO:0005737">
    <property type="term" value="C:cytoplasm"/>
    <property type="evidence" value="ECO:0007669"/>
    <property type="project" value="TreeGrafter"/>
</dbReference>
<dbReference type="EMBL" id="JADCTT010000003">
    <property type="protein sequence ID" value="KAF9756038.1"/>
    <property type="molecule type" value="Genomic_DNA"/>
</dbReference>
<dbReference type="InterPro" id="IPR036770">
    <property type="entry name" value="Ankyrin_rpt-contain_sf"/>
</dbReference>
<organism evidence="4 5">
    <name type="scientific">Bionectria ochroleuca</name>
    <name type="common">Gliocladium roseum</name>
    <dbReference type="NCBI Taxonomy" id="29856"/>
    <lineage>
        <taxon>Eukaryota</taxon>
        <taxon>Fungi</taxon>
        <taxon>Dikarya</taxon>
        <taxon>Ascomycota</taxon>
        <taxon>Pezizomycotina</taxon>
        <taxon>Sordariomycetes</taxon>
        <taxon>Hypocreomycetidae</taxon>
        <taxon>Hypocreales</taxon>
        <taxon>Bionectriaceae</taxon>
        <taxon>Clonostachys</taxon>
    </lineage>
</organism>
<dbReference type="AlphaFoldDB" id="A0A8H7NHJ7"/>
<dbReference type="Pfam" id="PF12796">
    <property type="entry name" value="Ank_2"/>
    <property type="match status" value="2"/>
</dbReference>
<dbReference type="PANTHER" id="PTHR23206">
    <property type="entry name" value="MASK PROTEIN"/>
    <property type="match status" value="1"/>
</dbReference>
<evidence type="ECO:0000256" key="2">
    <source>
        <dbReference type="ARBA" id="ARBA00023043"/>
    </source>
</evidence>
<dbReference type="Proteomes" id="UP000616885">
    <property type="component" value="Unassembled WGS sequence"/>
</dbReference>
<feature type="repeat" description="ANK" evidence="3">
    <location>
        <begin position="190"/>
        <end position="222"/>
    </location>
</feature>
<evidence type="ECO:0008006" key="6">
    <source>
        <dbReference type="Google" id="ProtNLM"/>
    </source>
</evidence>
<dbReference type="InterPro" id="IPR051631">
    <property type="entry name" value="Ankyrin-KH/SAM_domain"/>
</dbReference>
<sequence>MSRDSQYVPGQLICHMERPLTLAEAKEVIATRIENEPRGFDVKRRLYRDADDELHLAHFSVKEYLLRENKFDIISASSSITSTCLTYLTDIKGSHRGIKQDFPMARCAAKIWTRHAALTQESKDAARAIVKFLENEETFQRWACLYQPDRAWVRDPGLPQELYYVCFEGLVEPARGLIAQGADVNARGGAYGNALQAASSQGHQEIVVLLLNKGADMNAHGGEYGNALQAASSEGHREIVGLLLNKGADVNAQGGHYGNALYAASYRGHQEIVVLLLNKGADVNAQGGEYGNALYAASLGGHQEITALLQKKKARLHRRSGPVLGLRAT</sequence>
<gene>
    <name evidence="4" type="ORF">IM811_011479</name>
</gene>
<name>A0A8H7NHJ7_BIOOC</name>
<evidence type="ECO:0000313" key="5">
    <source>
        <dbReference type="Proteomes" id="UP000616885"/>
    </source>
</evidence>
<keyword evidence="2 3" id="KW-0040">ANK repeat</keyword>
<feature type="repeat" description="ANK" evidence="3">
    <location>
        <begin position="223"/>
        <end position="255"/>
    </location>
</feature>
<dbReference type="Gene3D" id="1.25.40.20">
    <property type="entry name" value="Ankyrin repeat-containing domain"/>
    <property type="match status" value="1"/>
</dbReference>
<reference evidence="4" key="1">
    <citation type="submission" date="2020-10" db="EMBL/GenBank/DDBJ databases">
        <title>High-Quality Genome Resource of Clonostachys rosea strain S41 by Oxford Nanopore Long-Read Sequencing.</title>
        <authorList>
            <person name="Wang H."/>
        </authorList>
    </citation>
    <scope>NUCLEOTIDE SEQUENCE</scope>
    <source>
        <strain evidence="4">S41</strain>
    </source>
</reference>
<dbReference type="InterPro" id="IPR002110">
    <property type="entry name" value="Ankyrin_rpt"/>
</dbReference>